<feature type="chain" id="PRO_5031120160" description="Receptor L-domain domain-containing protein" evidence="6">
    <location>
        <begin position="23"/>
        <end position="596"/>
    </location>
</feature>
<evidence type="ECO:0000256" key="3">
    <source>
        <dbReference type="ARBA" id="ARBA00022525"/>
    </source>
</evidence>
<keyword evidence="2" id="KW-0134">Cell wall</keyword>
<dbReference type="AlphaFoldDB" id="A0A7S2WSX0"/>
<evidence type="ECO:0000256" key="4">
    <source>
        <dbReference type="ARBA" id="ARBA00022729"/>
    </source>
</evidence>
<dbReference type="InterPro" id="IPR051648">
    <property type="entry name" value="CWI-Assembly_Regulator"/>
</dbReference>
<dbReference type="InterPro" id="IPR036941">
    <property type="entry name" value="Rcpt_L-dom_sf"/>
</dbReference>
<evidence type="ECO:0000256" key="2">
    <source>
        <dbReference type="ARBA" id="ARBA00022512"/>
    </source>
</evidence>
<proteinExistence type="predicted"/>
<dbReference type="Gene3D" id="3.80.20.20">
    <property type="entry name" value="Receptor L-domain"/>
    <property type="match status" value="3"/>
</dbReference>
<evidence type="ECO:0000256" key="6">
    <source>
        <dbReference type="SAM" id="SignalP"/>
    </source>
</evidence>
<keyword evidence="5" id="KW-0325">Glycoprotein</keyword>
<evidence type="ECO:0000256" key="1">
    <source>
        <dbReference type="ARBA" id="ARBA00004191"/>
    </source>
</evidence>
<keyword evidence="4 6" id="KW-0732">Signal</keyword>
<dbReference type="PANTHER" id="PTHR31018:SF3">
    <property type="entry name" value="RECEPTOR PROTEIN-TYROSINE KINASE"/>
    <property type="match status" value="1"/>
</dbReference>
<dbReference type="SUPFAM" id="SSF52058">
    <property type="entry name" value="L domain-like"/>
    <property type="match status" value="4"/>
</dbReference>
<evidence type="ECO:0008006" key="8">
    <source>
        <dbReference type="Google" id="ProtNLM"/>
    </source>
</evidence>
<accession>A0A7S2WSX0</accession>
<name>A0A7S2WSX0_9STRA</name>
<organism evidence="7">
    <name type="scientific">Mucochytrium quahogii</name>
    <dbReference type="NCBI Taxonomy" id="96639"/>
    <lineage>
        <taxon>Eukaryota</taxon>
        <taxon>Sar</taxon>
        <taxon>Stramenopiles</taxon>
        <taxon>Bigyra</taxon>
        <taxon>Labyrinthulomycetes</taxon>
        <taxon>Thraustochytrida</taxon>
        <taxon>Thraustochytriidae</taxon>
        <taxon>Mucochytrium</taxon>
    </lineage>
</organism>
<sequence length="596" mass="65000">MRGAVGALPLVLSATVFEVSTASYGFFHEGYGLNWRHEPFTPWTTVLPLNYRPVDEYPACDGAIPCHGDVDLSTDERAGSCESVTGGNVVITGVIKFMPTCLTKTVKGDVVVENNDGISSFSGFGRLVEIDGNLIIKNNANLVSLRGLDQLEIVTGNFELHGNGAPLTLSELDKLVITERFTQNLETNYIRDEVLHFPRRRSMVEEIERAPRQSTLFLQDTYSALISLYGLGAIQEIGGNFVIRNNPELIDFTGMPQLRSVGGDMRIEGNHKLVSFSGVSSIADIGGVFSVLFNSKLASLSGMGSLSVVGSSFVIERNEVLAELGDLVSLVTVGGDMVIRRNDKLVEIRPSGSELLGLNFVSKDVVIEDNPVLSSLYGFGQTTSIGGSLEILRNPKLLSLQNGFVSLKSIGAHMFVQGEFVDYSGLGQLETVEGKLVIHSLPYLDNLLGLDSLGLVGGDLVIYQNPSLKSVGELVSLKKVTGRLQILENKLLEDVDGMLDSLEVVLGYLQIHFYNGTIDCPKGTGILAGERPLIFDTWKNTTEPHVEATEYGNWCTLNCRYPMLVRSEKGMRMWESQQGDLWSKPACPYCVEPATE</sequence>
<evidence type="ECO:0000313" key="7">
    <source>
        <dbReference type="EMBL" id="CAD9705898.1"/>
    </source>
</evidence>
<evidence type="ECO:0000256" key="5">
    <source>
        <dbReference type="ARBA" id="ARBA00023180"/>
    </source>
</evidence>
<dbReference type="EMBL" id="HBHK01026246">
    <property type="protein sequence ID" value="CAD9705898.1"/>
    <property type="molecule type" value="Transcribed_RNA"/>
</dbReference>
<gene>
    <name evidence="7" type="ORF">QSP1433_LOCUS16485</name>
</gene>
<reference evidence="7" key="1">
    <citation type="submission" date="2021-01" db="EMBL/GenBank/DDBJ databases">
        <authorList>
            <person name="Corre E."/>
            <person name="Pelletier E."/>
            <person name="Niang G."/>
            <person name="Scheremetjew M."/>
            <person name="Finn R."/>
            <person name="Kale V."/>
            <person name="Holt S."/>
            <person name="Cochrane G."/>
            <person name="Meng A."/>
            <person name="Brown T."/>
            <person name="Cohen L."/>
        </authorList>
    </citation>
    <scope>NUCLEOTIDE SEQUENCE</scope>
    <source>
        <strain evidence="7">NY070348D</strain>
    </source>
</reference>
<protein>
    <recommendedName>
        <fullName evidence="8">Receptor L-domain domain-containing protein</fullName>
    </recommendedName>
</protein>
<feature type="signal peptide" evidence="6">
    <location>
        <begin position="1"/>
        <end position="22"/>
    </location>
</feature>
<dbReference type="PANTHER" id="PTHR31018">
    <property type="entry name" value="SPORULATION-SPECIFIC PROTEIN-RELATED"/>
    <property type="match status" value="1"/>
</dbReference>
<comment type="subcellular location">
    <subcellularLocation>
        <location evidence="1">Secreted</location>
        <location evidence="1">Cell wall</location>
    </subcellularLocation>
</comment>
<keyword evidence="3" id="KW-0964">Secreted</keyword>